<reference evidence="3 4" key="1">
    <citation type="submission" date="2020-08" db="EMBL/GenBank/DDBJ databases">
        <title>Whole genome shotgun sequence of Actinoplanes ianthinogenes NBRC 13996.</title>
        <authorList>
            <person name="Komaki H."/>
            <person name="Tamura T."/>
        </authorList>
    </citation>
    <scope>NUCLEOTIDE SEQUENCE [LARGE SCALE GENOMIC DNA]</scope>
    <source>
        <strain evidence="3 4">NBRC 13996</strain>
    </source>
</reference>
<feature type="signal peptide" evidence="2">
    <location>
        <begin position="1"/>
        <end position="27"/>
    </location>
</feature>
<feature type="chain" id="PRO_5045508850" description="Gram-positive cocci surface proteins LPxTG domain-containing protein" evidence="2">
    <location>
        <begin position="28"/>
        <end position="204"/>
    </location>
</feature>
<keyword evidence="1" id="KW-1133">Transmembrane helix</keyword>
<keyword evidence="4" id="KW-1185">Reference proteome</keyword>
<evidence type="ECO:0000256" key="2">
    <source>
        <dbReference type="SAM" id="SignalP"/>
    </source>
</evidence>
<accession>A0ABM7M844</accession>
<evidence type="ECO:0008006" key="5">
    <source>
        <dbReference type="Google" id="ProtNLM"/>
    </source>
</evidence>
<organism evidence="3 4">
    <name type="scientific">Actinoplanes ianthinogenes</name>
    <dbReference type="NCBI Taxonomy" id="122358"/>
    <lineage>
        <taxon>Bacteria</taxon>
        <taxon>Bacillati</taxon>
        <taxon>Actinomycetota</taxon>
        <taxon>Actinomycetes</taxon>
        <taxon>Micromonosporales</taxon>
        <taxon>Micromonosporaceae</taxon>
        <taxon>Actinoplanes</taxon>
    </lineage>
</organism>
<evidence type="ECO:0000313" key="3">
    <source>
        <dbReference type="EMBL" id="BCJ47776.1"/>
    </source>
</evidence>
<evidence type="ECO:0000256" key="1">
    <source>
        <dbReference type="SAM" id="Phobius"/>
    </source>
</evidence>
<gene>
    <name evidence="3" type="ORF">Aiant_84330</name>
</gene>
<keyword evidence="1" id="KW-0812">Transmembrane</keyword>
<sequence length="204" mass="20360">MARAMALTGVLATAGVLIATAMGPVHAGGTHQGDPISAAFPDIDVPVGGTAIDPLGPSLWSTKGPATYTGAKVSYELNGVAGVSIAPSDIGGGDCDQPSATRVVCTDPRPLSFEGETIEQYLPVVVKAAKTAEAGDTGTVTITFSAKGVEAFTGTSKVRVVEGEERLPVTGSAAGTIGGLGLLLLGAGTAGVLIARRRRARFTA</sequence>
<feature type="transmembrane region" description="Helical" evidence="1">
    <location>
        <begin position="173"/>
        <end position="195"/>
    </location>
</feature>
<dbReference type="EMBL" id="AP023356">
    <property type="protein sequence ID" value="BCJ47776.1"/>
    <property type="molecule type" value="Genomic_DNA"/>
</dbReference>
<name>A0ABM7M844_9ACTN</name>
<proteinExistence type="predicted"/>
<evidence type="ECO:0000313" key="4">
    <source>
        <dbReference type="Proteomes" id="UP000676967"/>
    </source>
</evidence>
<dbReference type="Proteomes" id="UP000676967">
    <property type="component" value="Chromosome"/>
</dbReference>
<protein>
    <recommendedName>
        <fullName evidence="5">Gram-positive cocci surface proteins LPxTG domain-containing protein</fullName>
    </recommendedName>
</protein>
<keyword evidence="1" id="KW-0472">Membrane</keyword>
<keyword evidence="2" id="KW-0732">Signal</keyword>